<reference evidence="2" key="1">
    <citation type="submission" date="2020-06" db="EMBL/GenBank/DDBJ databases">
        <authorList>
            <person name="Li T."/>
            <person name="Hu X."/>
            <person name="Zhang T."/>
            <person name="Song X."/>
            <person name="Zhang H."/>
            <person name="Dai N."/>
            <person name="Sheng W."/>
            <person name="Hou X."/>
            <person name="Wei L."/>
        </authorList>
    </citation>
    <scope>NUCLEOTIDE SEQUENCE</scope>
    <source>
        <strain evidence="2">G01</strain>
        <tissue evidence="2">Leaf</tissue>
    </source>
</reference>
<evidence type="ECO:0000313" key="2">
    <source>
        <dbReference type="EMBL" id="KAL0282142.1"/>
    </source>
</evidence>
<feature type="domain" description="Retroviral polymerase SH3-like" evidence="1">
    <location>
        <begin position="36"/>
        <end position="85"/>
    </location>
</feature>
<reference evidence="2" key="2">
    <citation type="journal article" date="2024" name="Plant">
        <title>Genomic evolution and insights into agronomic trait innovations of Sesamum species.</title>
        <authorList>
            <person name="Miao H."/>
            <person name="Wang L."/>
            <person name="Qu L."/>
            <person name="Liu H."/>
            <person name="Sun Y."/>
            <person name="Le M."/>
            <person name="Wang Q."/>
            <person name="Wei S."/>
            <person name="Zheng Y."/>
            <person name="Lin W."/>
            <person name="Duan Y."/>
            <person name="Cao H."/>
            <person name="Xiong S."/>
            <person name="Wang X."/>
            <person name="Wei L."/>
            <person name="Li C."/>
            <person name="Ma Q."/>
            <person name="Ju M."/>
            <person name="Zhao R."/>
            <person name="Li G."/>
            <person name="Mu C."/>
            <person name="Tian Q."/>
            <person name="Mei H."/>
            <person name="Zhang T."/>
            <person name="Gao T."/>
            <person name="Zhang H."/>
        </authorList>
    </citation>
    <scope>NUCLEOTIDE SEQUENCE</scope>
    <source>
        <strain evidence="2">G01</strain>
    </source>
</reference>
<proteinExistence type="predicted"/>
<comment type="caution">
    <text evidence="2">The sequence shown here is derived from an EMBL/GenBank/DDBJ whole genome shotgun (WGS) entry which is preliminary data.</text>
</comment>
<protein>
    <recommendedName>
        <fullName evidence="1">Retroviral polymerase SH3-like domain-containing protein</fullName>
    </recommendedName>
</protein>
<gene>
    <name evidence="2" type="ORF">Sangu_2968200</name>
</gene>
<dbReference type="EMBL" id="JACGWK010001843">
    <property type="protein sequence ID" value="KAL0282142.1"/>
    <property type="molecule type" value="Genomic_DNA"/>
</dbReference>
<organism evidence="2">
    <name type="scientific">Sesamum angustifolium</name>
    <dbReference type="NCBI Taxonomy" id="2727405"/>
    <lineage>
        <taxon>Eukaryota</taxon>
        <taxon>Viridiplantae</taxon>
        <taxon>Streptophyta</taxon>
        <taxon>Embryophyta</taxon>
        <taxon>Tracheophyta</taxon>
        <taxon>Spermatophyta</taxon>
        <taxon>Magnoliopsida</taxon>
        <taxon>eudicotyledons</taxon>
        <taxon>Gunneridae</taxon>
        <taxon>Pentapetalae</taxon>
        <taxon>asterids</taxon>
        <taxon>lamiids</taxon>
        <taxon>Lamiales</taxon>
        <taxon>Pedaliaceae</taxon>
        <taxon>Sesamum</taxon>
    </lineage>
</organism>
<accession>A0AAW2IK11</accession>
<dbReference type="AlphaFoldDB" id="A0AAW2IK11"/>
<evidence type="ECO:0000259" key="1">
    <source>
        <dbReference type="Pfam" id="PF25597"/>
    </source>
</evidence>
<dbReference type="Pfam" id="PF25597">
    <property type="entry name" value="SH3_retrovirus"/>
    <property type="match status" value="1"/>
</dbReference>
<dbReference type="InterPro" id="IPR057670">
    <property type="entry name" value="SH3_retrovirus"/>
</dbReference>
<sequence>MKGELRQKIITKRISLNLHDQGSTTSATNDKRLVGDKLDSRSSMCRFVGYPKETMGYYFYDPPKQKIFISRNIMFLEKGFPVDSQLDDILLEETSETPHQNDVTLFEPMVPTDSVPVLRKSTRESRPPDRYDFSGLTSQLDNDPSIYEEVKSDIQSDKWLEAMKFKIDSMDSNQVWTLVDLPKGVKPAGANRSTNISLELMARLLS</sequence>
<name>A0AAW2IK11_9LAMI</name>